<feature type="non-terminal residue" evidence="1">
    <location>
        <position position="1"/>
    </location>
</feature>
<evidence type="ECO:0000313" key="2">
    <source>
        <dbReference type="Proteomes" id="UP000824890"/>
    </source>
</evidence>
<organism evidence="1 2">
    <name type="scientific">Brassica napus</name>
    <name type="common">Rape</name>
    <dbReference type="NCBI Taxonomy" id="3708"/>
    <lineage>
        <taxon>Eukaryota</taxon>
        <taxon>Viridiplantae</taxon>
        <taxon>Streptophyta</taxon>
        <taxon>Embryophyta</taxon>
        <taxon>Tracheophyta</taxon>
        <taxon>Spermatophyta</taxon>
        <taxon>Magnoliopsida</taxon>
        <taxon>eudicotyledons</taxon>
        <taxon>Gunneridae</taxon>
        <taxon>Pentapetalae</taxon>
        <taxon>rosids</taxon>
        <taxon>malvids</taxon>
        <taxon>Brassicales</taxon>
        <taxon>Brassicaceae</taxon>
        <taxon>Brassiceae</taxon>
        <taxon>Brassica</taxon>
    </lineage>
</organism>
<reference evidence="1 2" key="1">
    <citation type="submission" date="2021-05" db="EMBL/GenBank/DDBJ databases">
        <title>Genome Assembly of Synthetic Allotetraploid Brassica napus Reveals Homoeologous Exchanges between Subgenomes.</title>
        <authorList>
            <person name="Davis J.T."/>
        </authorList>
    </citation>
    <scope>NUCLEOTIDE SEQUENCE [LARGE SCALE GENOMIC DNA]</scope>
    <source>
        <strain evidence="2">cv. Da-Ae</strain>
        <tissue evidence="1">Seedling</tissue>
    </source>
</reference>
<dbReference type="Proteomes" id="UP000824890">
    <property type="component" value="Unassembled WGS sequence"/>
</dbReference>
<gene>
    <name evidence="1" type="ORF">HID58_069625</name>
</gene>
<keyword evidence="2" id="KW-1185">Reference proteome</keyword>
<dbReference type="EMBL" id="JAGKQM010000016">
    <property type="protein sequence ID" value="KAH0872263.1"/>
    <property type="molecule type" value="Genomic_DNA"/>
</dbReference>
<protein>
    <submittedName>
        <fullName evidence="1">Uncharacterized protein</fullName>
    </submittedName>
</protein>
<sequence length="260" mass="29898">SFHRRSVPFSVLSSATTTNSDQNFDQFNFHSLWHWSEFLVVATEEKIDRYLLAGKGFIFSSVRLFIPPVQSGRDFNGKNSLVVEGLPVKGFQGEGLRSNCCLKPTKKLQLSYGDEYFWPIYGGSRRLGRIAWTVMKLYCIQSYVIKAPINTDSPTPSMMSHSMQIDNYKYVSFCEIHNSFLPIITLKLSEIRMENSSLLLPDLKSGCCDSTVKFIKKLFWVKISEVPVKKNQKLPKQNNSIMFFTLHSLESEPWHLNLFI</sequence>
<evidence type="ECO:0000313" key="1">
    <source>
        <dbReference type="EMBL" id="KAH0872263.1"/>
    </source>
</evidence>
<comment type="caution">
    <text evidence="1">The sequence shown here is derived from an EMBL/GenBank/DDBJ whole genome shotgun (WGS) entry which is preliminary data.</text>
</comment>
<accession>A0ABQ7YWK6</accession>
<proteinExistence type="predicted"/>
<name>A0ABQ7YWK6_BRANA</name>